<evidence type="ECO:0000313" key="5">
    <source>
        <dbReference type="EMBL" id="VVQ35460.1"/>
    </source>
</evidence>
<dbReference type="InterPro" id="IPR000792">
    <property type="entry name" value="Tscrpt_reg_LuxR_C"/>
</dbReference>
<evidence type="ECO:0000259" key="4">
    <source>
        <dbReference type="PROSITE" id="PS00622"/>
    </source>
</evidence>
<dbReference type="PANTHER" id="PTHR44688">
    <property type="entry name" value="DNA-BINDING TRANSCRIPTIONAL ACTIVATOR DEVR_DOSR"/>
    <property type="match status" value="1"/>
</dbReference>
<reference evidence="5 6" key="1">
    <citation type="submission" date="2019-09" db="EMBL/GenBank/DDBJ databases">
        <authorList>
            <person name="Chandra G."/>
            <person name="Truman W A."/>
        </authorList>
    </citation>
    <scope>NUCLEOTIDE SEQUENCE [LARGE SCALE GENOMIC DNA]</scope>
    <source>
        <strain evidence="5">PS943</strain>
    </source>
</reference>
<dbReference type="AlphaFoldDB" id="A0A5E7WKL9"/>
<dbReference type="PROSITE" id="PS00622">
    <property type="entry name" value="HTH_LUXR_1"/>
    <property type="match status" value="1"/>
</dbReference>
<dbReference type="InterPro" id="IPR036388">
    <property type="entry name" value="WH-like_DNA-bd_sf"/>
</dbReference>
<sequence length="260" mass="29405">MTLQVQEMSRLVKHLGTHGFDQSFFRFMDEVVPIAQCTIFQLPSKGKPKVVMAQGQSSIFDRTAKKLAVDYVNGLMADDPHAFAYKQQGCSSLWQLFEPEAIENDQYRSKFYEQPRLASELTLPIHYPDGILIASLYRSTSQGSFTLTEMDSINEVGDLCSALIERHVQSLKLDFTDSVEKRSERFRRILHILLDCKLSPREAEICTLILMGHTTCGIGLELNISENTVGTHRKRAYAKLGIATQNELFCRCFDVVGEQG</sequence>
<dbReference type="Pfam" id="PF00196">
    <property type="entry name" value="GerE"/>
    <property type="match status" value="1"/>
</dbReference>
<gene>
    <name evidence="5" type="ORF">PS943_04350</name>
</gene>
<keyword evidence="3" id="KW-0804">Transcription</keyword>
<dbReference type="SUPFAM" id="SSF46894">
    <property type="entry name" value="C-terminal effector domain of the bipartite response regulators"/>
    <property type="match status" value="1"/>
</dbReference>
<protein>
    <recommendedName>
        <fullName evidence="4">HTH luxR-type domain-containing protein</fullName>
    </recommendedName>
</protein>
<evidence type="ECO:0000256" key="1">
    <source>
        <dbReference type="ARBA" id="ARBA00023015"/>
    </source>
</evidence>
<dbReference type="CDD" id="cd06170">
    <property type="entry name" value="LuxR_C_like"/>
    <property type="match status" value="1"/>
</dbReference>
<dbReference type="GO" id="GO:0006355">
    <property type="term" value="P:regulation of DNA-templated transcription"/>
    <property type="evidence" value="ECO:0007669"/>
    <property type="project" value="InterPro"/>
</dbReference>
<keyword evidence="2" id="KW-0238">DNA-binding</keyword>
<evidence type="ECO:0000313" key="6">
    <source>
        <dbReference type="Proteomes" id="UP000325645"/>
    </source>
</evidence>
<dbReference type="PANTHER" id="PTHR44688:SF16">
    <property type="entry name" value="DNA-BINDING TRANSCRIPTIONAL ACTIVATOR DEVR_DOSR"/>
    <property type="match status" value="1"/>
</dbReference>
<dbReference type="EMBL" id="CABVJH010000008">
    <property type="protein sequence ID" value="VVQ35460.1"/>
    <property type="molecule type" value="Genomic_DNA"/>
</dbReference>
<name>A0A5E7WKL9_PSEFL</name>
<dbReference type="PRINTS" id="PR00038">
    <property type="entry name" value="HTHLUXR"/>
</dbReference>
<accession>A0A5E7WKL9</accession>
<evidence type="ECO:0000256" key="2">
    <source>
        <dbReference type="ARBA" id="ARBA00023125"/>
    </source>
</evidence>
<evidence type="ECO:0000256" key="3">
    <source>
        <dbReference type="ARBA" id="ARBA00023163"/>
    </source>
</evidence>
<proteinExistence type="predicted"/>
<organism evidence="5 6">
    <name type="scientific">Pseudomonas fluorescens</name>
    <dbReference type="NCBI Taxonomy" id="294"/>
    <lineage>
        <taxon>Bacteria</taxon>
        <taxon>Pseudomonadati</taxon>
        <taxon>Pseudomonadota</taxon>
        <taxon>Gammaproteobacteria</taxon>
        <taxon>Pseudomonadales</taxon>
        <taxon>Pseudomonadaceae</taxon>
        <taxon>Pseudomonas</taxon>
    </lineage>
</organism>
<dbReference type="SMART" id="SM00421">
    <property type="entry name" value="HTH_LUXR"/>
    <property type="match status" value="1"/>
</dbReference>
<dbReference type="Proteomes" id="UP000325645">
    <property type="component" value="Unassembled WGS sequence"/>
</dbReference>
<feature type="domain" description="HTH luxR-type" evidence="4">
    <location>
        <begin position="212"/>
        <end position="239"/>
    </location>
</feature>
<dbReference type="InterPro" id="IPR016032">
    <property type="entry name" value="Sig_transdc_resp-reg_C-effctor"/>
</dbReference>
<dbReference type="RefSeq" id="WP_150658043.1">
    <property type="nucleotide sequence ID" value="NZ_CABVJH010000008.1"/>
</dbReference>
<keyword evidence="1" id="KW-0805">Transcription regulation</keyword>
<dbReference type="Gene3D" id="1.10.10.10">
    <property type="entry name" value="Winged helix-like DNA-binding domain superfamily/Winged helix DNA-binding domain"/>
    <property type="match status" value="1"/>
</dbReference>
<dbReference type="GO" id="GO:0003677">
    <property type="term" value="F:DNA binding"/>
    <property type="evidence" value="ECO:0007669"/>
    <property type="project" value="UniProtKB-KW"/>
</dbReference>